<keyword evidence="6" id="KW-0560">Oxidoreductase</keyword>
<evidence type="ECO:0000256" key="2">
    <source>
        <dbReference type="ARBA" id="ARBA00004253"/>
    </source>
</evidence>
<gene>
    <name evidence="9" type="ORF">NQ318_011333</name>
</gene>
<accession>A0AAV8XLV0</accession>
<feature type="binding site" evidence="7">
    <location>
        <position position="209"/>
    </location>
    <ligand>
        <name>D-dopa</name>
        <dbReference type="ChEBI" id="CHEBI:149689"/>
    </ligand>
</feature>
<dbReference type="GO" id="GO:0003884">
    <property type="term" value="F:D-amino-acid oxidase activity"/>
    <property type="evidence" value="ECO:0007669"/>
    <property type="project" value="InterPro"/>
</dbReference>
<dbReference type="PANTHER" id="PTHR11530">
    <property type="entry name" value="D-AMINO ACID OXIDASE"/>
    <property type="match status" value="1"/>
</dbReference>
<reference evidence="9" key="1">
    <citation type="journal article" date="2023" name="Insect Mol. Biol.">
        <title>Genome sequencing provides insights into the evolution of gene families encoding plant cell wall-degrading enzymes in longhorned beetles.</title>
        <authorList>
            <person name="Shin N.R."/>
            <person name="Okamura Y."/>
            <person name="Kirsch R."/>
            <person name="Pauchet Y."/>
        </authorList>
    </citation>
    <scope>NUCLEOTIDE SEQUENCE</scope>
    <source>
        <strain evidence="9">AMC_N1</strain>
    </source>
</reference>
<feature type="domain" description="FAD dependent oxidoreductase" evidence="8">
    <location>
        <begin position="4"/>
        <end position="309"/>
    </location>
</feature>
<dbReference type="GO" id="GO:0005782">
    <property type="term" value="C:peroxisomal matrix"/>
    <property type="evidence" value="ECO:0007669"/>
    <property type="project" value="UniProtKB-SubCell"/>
</dbReference>
<evidence type="ECO:0000313" key="10">
    <source>
        <dbReference type="Proteomes" id="UP001162162"/>
    </source>
</evidence>
<keyword evidence="10" id="KW-1185">Reference proteome</keyword>
<dbReference type="SUPFAM" id="SSF54373">
    <property type="entry name" value="FAD-linked reductases, C-terminal domain"/>
    <property type="match status" value="1"/>
</dbReference>
<evidence type="ECO:0000256" key="3">
    <source>
        <dbReference type="ARBA" id="ARBA00006730"/>
    </source>
</evidence>
<evidence type="ECO:0000256" key="6">
    <source>
        <dbReference type="ARBA" id="ARBA00023002"/>
    </source>
</evidence>
<evidence type="ECO:0000256" key="4">
    <source>
        <dbReference type="ARBA" id="ARBA00022630"/>
    </source>
</evidence>
<evidence type="ECO:0000256" key="1">
    <source>
        <dbReference type="ARBA" id="ARBA00001974"/>
    </source>
</evidence>
<organism evidence="9 10">
    <name type="scientific">Aromia moschata</name>
    <dbReference type="NCBI Taxonomy" id="1265417"/>
    <lineage>
        <taxon>Eukaryota</taxon>
        <taxon>Metazoa</taxon>
        <taxon>Ecdysozoa</taxon>
        <taxon>Arthropoda</taxon>
        <taxon>Hexapoda</taxon>
        <taxon>Insecta</taxon>
        <taxon>Pterygota</taxon>
        <taxon>Neoptera</taxon>
        <taxon>Endopterygota</taxon>
        <taxon>Coleoptera</taxon>
        <taxon>Polyphaga</taxon>
        <taxon>Cucujiformia</taxon>
        <taxon>Chrysomeloidea</taxon>
        <taxon>Cerambycidae</taxon>
        <taxon>Cerambycinae</taxon>
        <taxon>Callichromatini</taxon>
        <taxon>Aromia</taxon>
    </lineage>
</organism>
<feature type="binding site" evidence="7">
    <location>
        <position position="263"/>
    </location>
    <ligand>
        <name>D-dopa</name>
        <dbReference type="ChEBI" id="CHEBI:149689"/>
    </ligand>
</feature>
<feature type="binding site" evidence="7">
    <location>
        <begin position="46"/>
        <end position="48"/>
    </location>
    <ligand>
        <name>FAD</name>
        <dbReference type="ChEBI" id="CHEBI:57692"/>
    </ligand>
</feature>
<dbReference type="InterPro" id="IPR006181">
    <property type="entry name" value="D-amino_acid_oxidase_CS"/>
</dbReference>
<dbReference type="EMBL" id="JAPWTK010000483">
    <property type="protein sequence ID" value="KAJ8939549.1"/>
    <property type="molecule type" value="Genomic_DNA"/>
</dbReference>
<dbReference type="AlphaFoldDB" id="A0AAV8XLV0"/>
<evidence type="ECO:0000259" key="8">
    <source>
        <dbReference type="Pfam" id="PF01266"/>
    </source>
</evidence>
<comment type="caution">
    <text evidence="9">The sequence shown here is derived from an EMBL/GenBank/DDBJ whole genome shotgun (WGS) entry which is preliminary data.</text>
</comment>
<keyword evidence="5 7" id="KW-0274">FAD</keyword>
<name>A0AAV8XLV0_9CUCU</name>
<keyword evidence="4" id="KW-0285">Flavoprotein</keyword>
<proteinExistence type="inferred from homology"/>
<comment type="subcellular location">
    <subcellularLocation>
        <location evidence="2">Peroxisome matrix</location>
    </subcellularLocation>
</comment>
<dbReference type="PIRSF" id="PIRSF000189">
    <property type="entry name" value="D-aa_oxidase"/>
    <property type="match status" value="1"/>
</dbReference>
<dbReference type="Pfam" id="PF01266">
    <property type="entry name" value="DAO"/>
    <property type="match status" value="1"/>
</dbReference>
<sequence>MSQVAVIGCGVIGLTSALAIQRSIRNTKVTIFTKDITPNTTGDVAAGLWEPYLVDDTEEKSFGGKAKEAGISLQPIINLSDKRDHKIPDWVNVTLGHSELSRDHLVNLSRRYNKNFTAGYLFVSFTWEASYFLPFLQREFEKNGGRVVMKEIKDFNELAHYDVIVNCTGLESRNLTGDKKVSPIRGQIARVRGPWQFHTYIVDSEKSCYIIPNINCVILGGTKQSSYNIEVDEVDKQEILSKCSDLLPAIKAAEVIKHQVGLRPGRDKVRLEIEIKERDKDTIKIVHNYGHGGSGITLSVGCAVEAAELVEKVLNQRNKSKL</sequence>
<evidence type="ECO:0000256" key="7">
    <source>
        <dbReference type="PIRSR" id="PIRSR000189-1"/>
    </source>
</evidence>
<evidence type="ECO:0000313" key="9">
    <source>
        <dbReference type="EMBL" id="KAJ8939549.1"/>
    </source>
</evidence>
<dbReference type="PROSITE" id="PS00677">
    <property type="entry name" value="DAO"/>
    <property type="match status" value="1"/>
</dbReference>
<protein>
    <recommendedName>
        <fullName evidence="8">FAD dependent oxidoreductase domain-containing protein</fullName>
    </recommendedName>
</protein>
<comment type="similarity">
    <text evidence="3">Belongs to the DAMOX/DASOX family.</text>
</comment>
<evidence type="ECO:0000256" key="5">
    <source>
        <dbReference type="ARBA" id="ARBA00022827"/>
    </source>
</evidence>
<dbReference type="Gene3D" id="3.40.50.720">
    <property type="entry name" value="NAD(P)-binding Rossmann-like Domain"/>
    <property type="match status" value="1"/>
</dbReference>
<dbReference type="Proteomes" id="UP001162162">
    <property type="component" value="Unassembled WGS sequence"/>
</dbReference>
<dbReference type="PANTHER" id="PTHR11530:SF11">
    <property type="entry name" value="D-ASPARTATE OXIDASE"/>
    <property type="match status" value="1"/>
</dbReference>
<dbReference type="GO" id="GO:0019478">
    <property type="term" value="P:D-amino acid catabolic process"/>
    <property type="evidence" value="ECO:0007669"/>
    <property type="project" value="TreeGrafter"/>
</dbReference>
<comment type="cofactor">
    <cofactor evidence="1 7">
        <name>FAD</name>
        <dbReference type="ChEBI" id="CHEBI:57692"/>
    </cofactor>
</comment>
<feature type="binding site" evidence="7">
    <location>
        <position position="293"/>
    </location>
    <ligand>
        <name>D-dopa</name>
        <dbReference type="ChEBI" id="CHEBI:149689"/>
    </ligand>
</feature>
<dbReference type="Gene3D" id="3.30.9.10">
    <property type="entry name" value="D-Amino Acid Oxidase, subunit A, domain 2"/>
    <property type="match status" value="1"/>
</dbReference>
<feature type="binding site" evidence="7">
    <location>
        <position position="168"/>
    </location>
    <ligand>
        <name>FAD</name>
        <dbReference type="ChEBI" id="CHEBI:57692"/>
    </ligand>
</feature>
<dbReference type="InterPro" id="IPR023209">
    <property type="entry name" value="DAO"/>
</dbReference>
<dbReference type="SUPFAM" id="SSF51971">
    <property type="entry name" value="Nucleotide-binding domain"/>
    <property type="match status" value="1"/>
</dbReference>
<dbReference type="GO" id="GO:0071949">
    <property type="term" value="F:FAD binding"/>
    <property type="evidence" value="ECO:0007669"/>
    <property type="project" value="InterPro"/>
</dbReference>
<dbReference type="InterPro" id="IPR006076">
    <property type="entry name" value="FAD-dep_OxRdtase"/>
</dbReference>
<feature type="binding site" evidence="7">
    <location>
        <begin position="292"/>
        <end position="297"/>
    </location>
    <ligand>
        <name>FAD</name>
        <dbReference type="ChEBI" id="CHEBI:57692"/>
    </ligand>
</feature>